<dbReference type="PANTHER" id="PTHR43639">
    <property type="entry name" value="OXIDOREDUCTASE, SHORT-CHAIN DEHYDROGENASE/REDUCTASE FAMILY (AFU_ORTHOLOGUE AFUA_5G02870)"/>
    <property type="match status" value="1"/>
</dbReference>
<dbReference type="PRINTS" id="PR00081">
    <property type="entry name" value="GDHRDH"/>
</dbReference>
<dbReference type="RefSeq" id="WP_344119327.1">
    <property type="nucleotide sequence ID" value="NZ_BAAABW010000021.1"/>
</dbReference>
<proteinExistence type="inferred from homology"/>
<dbReference type="PANTHER" id="PTHR43639:SF1">
    <property type="entry name" value="SHORT-CHAIN DEHYDROGENASE_REDUCTASE FAMILY PROTEIN"/>
    <property type="match status" value="1"/>
</dbReference>
<dbReference type="Gene3D" id="3.40.50.720">
    <property type="entry name" value="NAD(P)-binding Rossmann-like Domain"/>
    <property type="match status" value="1"/>
</dbReference>
<accession>A0ABN0X8A4</accession>
<dbReference type="Pfam" id="PF13561">
    <property type="entry name" value="adh_short_C2"/>
    <property type="match status" value="1"/>
</dbReference>
<dbReference type="EMBL" id="BAAABW010000021">
    <property type="protein sequence ID" value="GAA0357701.1"/>
    <property type="molecule type" value="Genomic_DNA"/>
</dbReference>
<keyword evidence="4" id="KW-1185">Reference proteome</keyword>
<evidence type="ECO:0000256" key="2">
    <source>
        <dbReference type="ARBA" id="ARBA00023002"/>
    </source>
</evidence>
<protein>
    <submittedName>
        <fullName evidence="3">SDR family NAD(P)-dependent oxidoreductase</fullName>
    </submittedName>
</protein>
<dbReference type="PROSITE" id="PS00061">
    <property type="entry name" value="ADH_SHORT"/>
    <property type="match status" value="1"/>
</dbReference>
<sequence>MHPYSRGDVTPPSGAAPVALVTGSSSGIGAAVVKRMAAAGMRIVVNSATSVTAGEKLAASLPQAIYVQGDVSVHEDTVRLVGAAISEFGHLDILVNNASTTRFVPLHDLAAANAEIWREILAVNVIGTWQMTAAASPYLKAAGAGAVVNITSQAGVTANGSCVPYAVSKAAVNHMTRLLARVVGPEIRVNAVAPGLIDTPWYSSPAGQDYFHQARKHIEASAPLRRIGTAEDVAEAVFALATAPYISGEVLLVNGGGHLV</sequence>
<reference evidence="3 4" key="1">
    <citation type="journal article" date="2019" name="Int. J. Syst. Evol. Microbiol.">
        <title>The Global Catalogue of Microorganisms (GCM) 10K type strain sequencing project: providing services to taxonomists for standard genome sequencing and annotation.</title>
        <authorList>
            <consortium name="The Broad Institute Genomics Platform"/>
            <consortium name="The Broad Institute Genome Sequencing Center for Infectious Disease"/>
            <person name="Wu L."/>
            <person name="Ma J."/>
        </authorList>
    </citation>
    <scope>NUCLEOTIDE SEQUENCE [LARGE SCALE GENOMIC DNA]</scope>
    <source>
        <strain evidence="3 4">JCM 4565</strain>
    </source>
</reference>
<dbReference type="InterPro" id="IPR020904">
    <property type="entry name" value="Sc_DH/Rdtase_CS"/>
</dbReference>
<dbReference type="Proteomes" id="UP001500063">
    <property type="component" value="Unassembled WGS sequence"/>
</dbReference>
<evidence type="ECO:0000313" key="4">
    <source>
        <dbReference type="Proteomes" id="UP001500063"/>
    </source>
</evidence>
<gene>
    <name evidence="3" type="ORF">GCM10010319_38690</name>
</gene>
<keyword evidence="2" id="KW-0560">Oxidoreductase</keyword>
<evidence type="ECO:0000256" key="1">
    <source>
        <dbReference type="ARBA" id="ARBA00006484"/>
    </source>
</evidence>
<dbReference type="InterPro" id="IPR002347">
    <property type="entry name" value="SDR_fam"/>
</dbReference>
<comment type="similarity">
    <text evidence="1">Belongs to the short-chain dehydrogenases/reductases (SDR) family.</text>
</comment>
<organism evidence="3 4">
    <name type="scientific">Streptomyces blastmyceticus</name>
    <dbReference type="NCBI Taxonomy" id="68180"/>
    <lineage>
        <taxon>Bacteria</taxon>
        <taxon>Bacillati</taxon>
        <taxon>Actinomycetota</taxon>
        <taxon>Actinomycetes</taxon>
        <taxon>Kitasatosporales</taxon>
        <taxon>Streptomycetaceae</taxon>
        <taxon>Streptomyces</taxon>
    </lineage>
</organism>
<dbReference type="InterPro" id="IPR036291">
    <property type="entry name" value="NAD(P)-bd_dom_sf"/>
</dbReference>
<evidence type="ECO:0000313" key="3">
    <source>
        <dbReference type="EMBL" id="GAA0357701.1"/>
    </source>
</evidence>
<dbReference type="CDD" id="cd05233">
    <property type="entry name" value="SDR_c"/>
    <property type="match status" value="1"/>
</dbReference>
<name>A0ABN0X8A4_9ACTN</name>
<dbReference type="PRINTS" id="PR00080">
    <property type="entry name" value="SDRFAMILY"/>
</dbReference>
<dbReference type="SUPFAM" id="SSF51735">
    <property type="entry name" value="NAD(P)-binding Rossmann-fold domains"/>
    <property type="match status" value="1"/>
</dbReference>
<comment type="caution">
    <text evidence="3">The sequence shown here is derived from an EMBL/GenBank/DDBJ whole genome shotgun (WGS) entry which is preliminary data.</text>
</comment>